<evidence type="ECO:0000313" key="2">
    <source>
        <dbReference type="Proteomes" id="UP000663722"/>
    </source>
</evidence>
<keyword evidence="2" id="KW-1185">Reference proteome</keyword>
<dbReference type="Proteomes" id="UP000663722">
    <property type="component" value="Chromosome"/>
</dbReference>
<accession>A0A975GSI0</accession>
<organism evidence="1 2">
    <name type="scientific">Desulfonema magnum</name>
    <dbReference type="NCBI Taxonomy" id="45655"/>
    <lineage>
        <taxon>Bacteria</taxon>
        <taxon>Pseudomonadati</taxon>
        <taxon>Thermodesulfobacteriota</taxon>
        <taxon>Desulfobacteria</taxon>
        <taxon>Desulfobacterales</taxon>
        <taxon>Desulfococcaceae</taxon>
        <taxon>Desulfonema</taxon>
    </lineage>
</organism>
<dbReference type="AlphaFoldDB" id="A0A975GSI0"/>
<dbReference type="KEGG" id="dmm:dnm_081550"/>
<dbReference type="EMBL" id="CP061800">
    <property type="protein sequence ID" value="QTA92081.1"/>
    <property type="molecule type" value="Genomic_DNA"/>
</dbReference>
<gene>
    <name evidence="1" type="ORF">dnm_081550</name>
</gene>
<sequence length="48" mass="5544">MKINKKGSIRAEQRELGIENPFNPGIRCHFVRYDNKKGSDLSIRAERA</sequence>
<evidence type="ECO:0000313" key="1">
    <source>
        <dbReference type="EMBL" id="QTA92081.1"/>
    </source>
</evidence>
<protein>
    <submittedName>
        <fullName evidence="1">Uncharacterized protein</fullName>
    </submittedName>
</protein>
<reference evidence="1" key="1">
    <citation type="journal article" date="2021" name="Microb. Physiol.">
        <title>Proteogenomic Insights into the Physiology of Marine, Sulfate-Reducing, Filamentous Desulfonema limicola and Desulfonema magnum.</title>
        <authorList>
            <person name="Schnaars V."/>
            <person name="Wohlbrand L."/>
            <person name="Scheve S."/>
            <person name="Hinrichs C."/>
            <person name="Reinhardt R."/>
            <person name="Rabus R."/>
        </authorList>
    </citation>
    <scope>NUCLEOTIDE SEQUENCE</scope>
    <source>
        <strain evidence="1">4be13</strain>
    </source>
</reference>
<name>A0A975GSI0_9BACT</name>
<proteinExistence type="predicted"/>